<feature type="domain" description="3'-5' exonuclease" evidence="4">
    <location>
        <begin position="14"/>
        <end position="113"/>
    </location>
</feature>
<evidence type="ECO:0000256" key="3">
    <source>
        <dbReference type="ARBA" id="ARBA00022839"/>
    </source>
</evidence>
<organism evidence="5 6">
    <name type="scientific">Eumeta variegata</name>
    <name type="common">Bagworm moth</name>
    <name type="synonym">Eumeta japonica</name>
    <dbReference type="NCBI Taxonomy" id="151549"/>
    <lineage>
        <taxon>Eukaryota</taxon>
        <taxon>Metazoa</taxon>
        <taxon>Ecdysozoa</taxon>
        <taxon>Arthropoda</taxon>
        <taxon>Hexapoda</taxon>
        <taxon>Insecta</taxon>
        <taxon>Pterygota</taxon>
        <taxon>Neoptera</taxon>
        <taxon>Endopterygota</taxon>
        <taxon>Lepidoptera</taxon>
        <taxon>Glossata</taxon>
        <taxon>Ditrysia</taxon>
        <taxon>Tineoidea</taxon>
        <taxon>Psychidae</taxon>
        <taxon>Oiketicinae</taxon>
        <taxon>Eumeta</taxon>
    </lineage>
</organism>
<dbReference type="GO" id="GO:0008408">
    <property type="term" value="F:3'-5' exonuclease activity"/>
    <property type="evidence" value="ECO:0007669"/>
    <property type="project" value="InterPro"/>
</dbReference>
<evidence type="ECO:0000259" key="4">
    <source>
        <dbReference type="Pfam" id="PF01612"/>
    </source>
</evidence>
<dbReference type="GO" id="GO:0006139">
    <property type="term" value="P:nucleobase-containing compound metabolic process"/>
    <property type="evidence" value="ECO:0007669"/>
    <property type="project" value="InterPro"/>
</dbReference>
<evidence type="ECO:0000256" key="2">
    <source>
        <dbReference type="ARBA" id="ARBA00022801"/>
    </source>
</evidence>
<proteinExistence type="predicted"/>
<name>A0A4C1XTH1_EUMVA</name>
<dbReference type="CDD" id="cd06141">
    <property type="entry name" value="WRN_exo"/>
    <property type="match status" value="1"/>
</dbReference>
<dbReference type="GO" id="GO:0003676">
    <property type="term" value="F:nucleic acid binding"/>
    <property type="evidence" value="ECO:0007669"/>
    <property type="project" value="InterPro"/>
</dbReference>
<comment type="caution">
    <text evidence="5">The sequence shown here is derived from an EMBL/GenBank/DDBJ whole genome shotgun (WGS) entry which is preliminary data.</text>
</comment>
<evidence type="ECO:0000313" key="6">
    <source>
        <dbReference type="Proteomes" id="UP000299102"/>
    </source>
</evidence>
<keyword evidence="2" id="KW-0378">Hydrolase</keyword>
<dbReference type="Pfam" id="PF01612">
    <property type="entry name" value="DNA_pol_A_exo1"/>
    <property type="match status" value="1"/>
</dbReference>
<dbReference type="GO" id="GO:0005634">
    <property type="term" value="C:nucleus"/>
    <property type="evidence" value="ECO:0007669"/>
    <property type="project" value="TreeGrafter"/>
</dbReference>
<dbReference type="Gene3D" id="3.30.420.10">
    <property type="entry name" value="Ribonuclease H-like superfamily/Ribonuclease H"/>
    <property type="match status" value="1"/>
</dbReference>
<dbReference type="SUPFAM" id="SSF53098">
    <property type="entry name" value="Ribonuclease H-like"/>
    <property type="match status" value="1"/>
</dbReference>
<dbReference type="OrthoDB" id="1920326at2759"/>
<accession>A0A4C1XTH1</accession>
<dbReference type="AlphaFoldDB" id="A0A4C1XTH1"/>
<gene>
    <name evidence="5" type="primary">EXD2</name>
    <name evidence="5" type="ORF">EVAR_41087_1</name>
</gene>
<dbReference type="InterPro" id="IPR036397">
    <property type="entry name" value="RNaseH_sf"/>
</dbReference>
<dbReference type="EMBL" id="BGZK01000953">
    <property type="protein sequence ID" value="GBP66292.1"/>
    <property type="molecule type" value="Genomic_DNA"/>
</dbReference>
<protein>
    <submittedName>
        <fullName evidence="5">Exonuclease 3'-5' domain-containing protein 2</fullName>
    </submittedName>
</protein>
<dbReference type="Proteomes" id="UP000299102">
    <property type="component" value="Unassembled WGS sequence"/>
</dbReference>
<keyword evidence="3 5" id="KW-0269">Exonuclease</keyword>
<keyword evidence="6" id="KW-1185">Reference proteome</keyword>
<reference evidence="5 6" key="1">
    <citation type="journal article" date="2019" name="Commun. Biol.">
        <title>The bagworm genome reveals a unique fibroin gene that provides high tensile strength.</title>
        <authorList>
            <person name="Kono N."/>
            <person name="Nakamura H."/>
            <person name="Ohtoshi R."/>
            <person name="Tomita M."/>
            <person name="Numata K."/>
            <person name="Arakawa K."/>
        </authorList>
    </citation>
    <scope>NUCLEOTIDE SEQUENCE [LARGE SCALE GENOMIC DNA]</scope>
</reference>
<dbReference type="STRING" id="151549.A0A4C1XTH1"/>
<dbReference type="InterPro" id="IPR012337">
    <property type="entry name" value="RNaseH-like_sf"/>
</dbReference>
<dbReference type="InterPro" id="IPR051132">
    <property type="entry name" value="3-5_Exonuclease_domain"/>
</dbReference>
<sequence length="454" mass="51955">MSHTKFDIPSLNVELLEDETIYKVGVAPKDDAKYLLEDYGVFTRSTFDIRHLVQVCGYSTGGLAALAKAHLGIILDKSWTVRCSNWDAEELTKRQINYAAADAHVAIKILVKLINSYNKKGVMSWLTKSKSFEENWNNFQDIVDKFVDSGFKSSQIIHHNGTKHTKQKKSSYPHAIRSKPLYHNCFLAAPDDEVLCAIDNKKAQWYIDKGLADMVCEEPLTIKLRFEPVSRWAGDVAKYYQLTKENKCVVCGKANTYIRKNVVPQVMKEFSSHDVVLLCVDCHRNSNIADQAVRTQLALKSGAKILASSVNGRYGENTDLKKLRSAARTLLLHSKSGALPEARRHEFEGVIFQHYPEVSQITDELLKNISNTQSRYKNPEYESYGLKVVKHYLENEGGLLKLEQLWREHFLKAMKPQHLPALWSVTHTEERLRIRWEEGRLSEEQMKQIGVNWS</sequence>
<dbReference type="InterPro" id="IPR002562">
    <property type="entry name" value="3'-5'_exonuclease_dom"/>
</dbReference>
<evidence type="ECO:0000256" key="1">
    <source>
        <dbReference type="ARBA" id="ARBA00022722"/>
    </source>
</evidence>
<keyword evidence="1" id="KW-0540">Nuclease</keyword>
<dbReference type="GO" id="GO:0005737">
    <property type="term" value="C:cytoplasm"/>
    <property type="evidence" value="ECO:0007669"/>
    <property type="project" value="TreeGrafter"/>
</dbReference>
<dbReference type="PANTHER" id="PTHR13620">
    <property type="entry name" value="3-5 EXONUCLEASE"/>
    <property type="match status" value="1"/>
</dbReference>
<dbReference type="PANTHER" id="PTHR13620:SF104">
    <property type="entry name" value="EXONUCLEASE 3'-5' DOMAIN-CONTAINING PROTEIN 2"/>
    <property type="match status" value="1"/>
</dbReference>
<evidence type="ECO:0000313" key="5">
    <source>
        <dbReference type="EMBL" id="GBP66292.1"/>
    </source>
</evidence>